<evidence type="ECO:0000313" key="2">
    <source>
        <dbReference type="EMBL" id="KAK3046047.1"/>
    </source>
</evidence>
<keyword evidence="3" id="KW-1185">Reference proteome</keyword>
<dbReference type="AlphaFoldDB" id="A0AAJ0D9V3"/>
<dbReference type="Proteomes" id="UP001271007">
    <property type="component" value="Unassembled WGS sequence"/>
</dbReference>
<reference evidence="2" key="1">
    <citation type="submission" date="2023-04" db="EMBL/GenBank/DDBJ databases">
        <title>Black Yeasts Isolated from many extreme environments.</title>
        <authorList>
            <person name="Coleine C."/>
            <person name="Stajich J.E."/>
            <person name="Selbmann L."/>
        </authorList>
    </citation>
    <scope>NUCLEOTIDE SEQUENCE</scope>
    <source>
        <strain evidence="2">CCFEE 5312</strain>
    </source>
</reference>
<evidence type="ECO:0000259" key="1">
    <source>
        <dbReference type="Pfam" id="PF24494"/>
    </source>
</evidence>
<name>A0AAJ0D9V3_9PEZI</name>
<gene>
    <name evidence="2" type="ORF">LTR09_012429</name>
</gene>
<dbReference type="InterPro" id="IPR056009">
    <property type="entry name" value="DUF7587"/>
</dbReference>
<organism evidence="2 3">
    <name type="scientific">Extremus antarcticus</name>
    <dbReference type="NCBI Taxonomy" id="702011"/>
    <lineage>
        <taxon>Eukaryota</taxon>
        <taxon>Fungi</taxon>
        <taxon>Dikarya</taxon>
        <taxon>Ascomycota</taxon>
        <taxon>Pezizomycotina</taxon>
        <taxon>Dothideomycetes</taxon>
        <taxon>Dothideomycetidae</taxon>
        <taxon>Mycosphaerellales</taxon>
        <taxon>Extremaceae</taxon>
        <taxon>Extremus</taxon>
    </lineage>
</organism>
<accession>A0AAJ0D9V3</accession>
<evidence type="ECO:0000313" key="3">
    <source>
        <dbReference type="Proteomes" id="UP001271007"/>
    </source>
</evidence>
<feature type="domain" description="DUF7587" evidence="1">
    <location>
        <begin position="38"/>
        <end position="165"/>
    </location>
</feature>
<dbReference type="EMBL" id="JAWDJX010000119">
    <property type="protein sequence ID" value="KAK3046047.1"/>
    <property type="molecule type" value="Genomic_DNA"/>
</dbReference>
<proteinExistence type="predicted"/>
<sequence length="324" mass="37001">MALAQLTNSLQKTTLDDVALVFSPHAHAQWLDLELKPIPCFLFRVYTPRSDGCTTETESSSRDATSEKYGSDEDIFATQTPEAAANLIADHLQWTKGDRSDNLVSWSSSMLCLIRYIFYRHYDRNDRSSLDDICLLVIDTKKFPARTFIRDSDLISAFEQFDVREKNGLKLMAYLRAKTDHYFGEYLSQGSLRISGKCRTVSAQTMINKGLLDLHVVFKEAFRGVNQNRWVMPVHTVRHTITAASKAPPAAIELLDKVLDIALEFGADWRLPIAVHLLALLPHALDPRPVYERLRTHLRWTEHEVNRCAIYWQTIHAPVSILTE</sequence>
<dbReference type="Pfam" id="PF24494">
    <property type="entry name" value="DUF7587"/>
    <property type="match status" value="1"/>
</dbReference>
<protein>
    <recommendedName>
        <fullName evidence="1">DUF7587 domain-containing protein</fullName>
    </recommendedName>
</protein>
<comment type="caution">
    <text evidence="2">The sequence shown here is derived from an EMBL/GenBank/DDBJ whole genome shotgun (WGS) entry which is preliminary data.</text>
</comment>